<dbReference type="GO" id="GO:0016020">
    <property type="term" value="C:membrane"/>
    <property type="evidence" value="ECO:0007669"/>
    <property type="project" value="UniProtKB-SubCell"/>
</dbReference>
<dbReference type="GO" id="GO:0005351">
    <property type="term" value="F:carbohydrate:proton symporter activity"/>
    <property type="evidence" value="ECO:0007669"/>
    <property type="project" value="TreeGrafter"/>
</dbReference>
<feature type="transmembrane region" description="Helical" evidence="7">
    <location>
        <begin position="616"/>
        <end position="635"/>
    </location>
</feature>
<feature type="transmembrane region" description="Helical" evidence="7">
    <location>
        <begin position="886"/>
        <end position="906"/>
    </location>
</feature>
<dbReference type="Gene3D" id="2.60.40.10">
    <property type="entry name" value="Immunoglobulins"/>
    <property type="match status" value="1"/>
</dbReference>
<dbReference type="Gene3D" id="3.90.245.10">
    <property type="entry name" value="Ribonucleoside hydrolase-like"/>
    <property type="match status" value="1"/>
</dbReference>
<dbReference type="Gene3D" id="1.20.1250.20">
    <property type="entry name" value="MFS general substrate transporter like domains"/>
    <property type="match status" value="1"/>
</dbReference>
<gene>
    <name evidence="9" type="ORF">PoMZ_00675</name>
</gene>
<comment type="similarity">
    <text evidence="2">Belongs to the major facilitator superfamily. Sugar transporter (TC 2.A.1.1) family.</text>
</comment>
<keyword evidence="5 7" id="KW-0472">Membrane</keyword>
<dbReference type="InterPro" id="IPR013783">
    <property type="entry name" value="Ig-like_fold"/>
</dbReference>
<comment type="subcellular location">
    <subcellularLocation>
        <location evidence="1">Membrane</location>
        <topology evidence="1">Multi-pass membrane protein</topology>
    </subcellularLocation>
</comment>
<dbReference type="PROSITE" id="PS50850">
    <property type="entry name" value="MFS"/>
    <property type="match status" value="1"/>
</dbReference>
<dbReference type="InterPro" id="IPR005828">
    <property type="entry name" value="MFS_sugar_transport-like"/>
</dbReference>
<evidence type="ECO:0000256" key="4">
    <source>
        <dbReference type="ARBA" id="ARBA00022989"/>
    </source>
</evidence>
<dbReference type="InterPro" id="IPR036259">
    <property type="entry name" value="MFS_trans_sf"/>
</dbReference>
<dbReference type="PANTHER" id="PTHR48022">
    <property type="entry name" value="PLASTIDIC GLUCOSE TRANSPORTER 4"/>
    <property type="match status" value="1"/>
</dbReference>
<accession>A0A4P7N0V4</accession>
<dbReference type="Pfam" id="PF07632">
    <property type="entry name" value="Sde182_NH-like"/>
    <property type="match status" value="1"/>
</dbReference>
<evidence type="ECO:0000256" key="6">
    <source>
        <dbReference type="SAM" id="MobiDB-lite"/>
    </source>
</evidence>
<evidence type="ECO:0000313" key="10">
    <source>
        <dbReference type="Proteomes" id="UP000294847"/>
    </source>
</evidence>
<dbReference type="PROSITE" id="PS00216">
    <property type="entry name" value="SUGAR_TRANSPORT_1"/>
    <property type="match status" value="1"/>
</dbReference>
<feature type="transmembrane region" description="Helical" evidence="7">
    <location>
        <begin position="702"/>
        <end position="724"/>
    </location>
</feature>
<feature type="transmembrane region" description="Helical" evidence="7">
    <location>
        <begin position="952"/>
        <end position="970"/>
    </location>
</feature>
<evidence type="ECO:0000256" key="2">
    <source>
        <dbReference type="ARBA" id="ARBA00010992"/>
    </source>
</evidence>
<feature type="transmembrane region" description="Helical" evidence="7">
    <location>
        <begin position="668"/>
        <end position="690"/>
    </location>
</feature>
<dbReference type="AlphaFoldDB" id="A0A4P7N0V4"/>
<reference evidence="9 10" key="1">
    <citation type="journal article" date="2019" name="Mol. Biol. Evol.">
        <title>Blast fungal genomes show frequent chromosomal changes, gene gains and losses, and effector gene turnover.</title>
        <authorList>
            <person name="Gomez Luciano L.B."/>
            <person name="Jason Tsai I."/>
            <person name="Chuma I."/>
            <person name="Tosa Y."/>
            <person name="Chen Y.H."/>
            <person name="Li J.Y."/>
            <person name="Li M.Y."/>
            <person name="Jade Lu M.Y."/>
            <person name="Nakayashiki H."/>
            <person name="Li W.H."/>
        </authorList>
    </citation>
    <scope>NUCLEOTIDE SEQUENCE [LARGE SCALE GENOMIC DNA]</scope>
    <source>
        <strain evidence="9">MZ5-1-6</strain>
    </source>
</reference>
<dbReference type="InterPro" id="IPR005829">
    <property type="entry name" value="Sugar_transporter_CS"/>
</dbReference>
<feature type="region of interest" description="Disordered" evidence="6">
    <location>
        <begin position="518"/>
        <end position="549"/>
    </location>
</feature>
<dbReference type="FunFam" id="1.20.1250.20:FF:000078">
    <property type="entry name" value="MFS maltose transporter, putative"/>
    <property type="match status" value="1"/>
</dbReference>
<feature type="domain" description="Major facilitator superfamily (MFS) profile" evidence="8">
    <location>
        <begin position="568"/>
        <end position="1009"/>
    </location>
</feature>
<protein>
    <recommendedName>
        <fullName evidence="8">Major facilitator superfamily (MFS) profile domain-containing protein</fullName>
    </recommendedName>
</protein>
<dbReference type="EMBL" id="CP034205">
    <property type="protein sequence ID" value="QBZ55773.1"/>
    <property type="molecule type" value="Genomic_DNA"/>
</dbReference>
<dbReference type="InterPro" id="IPR020846">
    <property type="entry name" value="MFS_dom"/>
</dbReference>
<feature type="transmembrane region" description="Helical" evidence="7">
    <location>
        <begin position="736"/>
        <end position="756"/>
    </location>
</feature>
<feature type="compositionally biased region" description="Basic and acidic residues" evidence="6">
    <location>
        <begin position="522"/>
        <end position="540"/>
    </location>
</feature>
<dbReference type="InterPro" id="IPR011483">
    <property type="entry name" value="Sde182_NH-like"/>
</dbReference>
<dbReference type="InterPro" id="IPR050360">
    <property type="entry name" value="MFS_Sugar_Transporters"/>
</dbReference>
<dbReference type="Proteomes" id="UP000294847">
    <property type="component" value="Chromosome 2"/>
</dbReference>
<dbReference type="Pfam" id="PF21027">
    <property type="entry name" value="Sde0182_C"/>
    <property type="match status" value="1"/>
</dbReference>
<feature type="transmembrane region" description="Helical" evidence="7">
    <location>
        <begin position="982"/>
        <end position="1003"/>
    </location>
</feature>
<evidence type="ECO:0000256" key="3">
    <source>
        <dbReference type="ARBA" id="ARBA00022692"/>
    </source>
</evidence>
<keyword evidence="3 7" id="KW-0812">Transmembrane</keyword>
<evidence type="ECO:0000313" key="9">
    <source>
        <dbReference type="EMBL" id="QBZ55773.1"/>
    </source>
</evidence>
<feature type="transmembrane region" description="Helical" evidence="7">
    <location>
        <begin position="644"/>
        <end position="662"/>
    </location>
</feature>
<dbReference type="SUPFAM" id="SSF103473">
    <property type="entry name" value="MFS general substrate transporter"/>
    <property type="match status" value="1"/>
</dbReference>
<dbReference type="InterPro" id="IPR048527">
    <property type="entry name" value="Sde182_C"/>
</dbReference>
<feature type="transmembrane region" description="Helical" evidence="7">
    <location>
        <begin position="823"/>
        <end position="847"/>
    </location>
</feature>
<dbReference type="Pfam" id="PF00083">
    <property type="entry name" value="Sugar_tr"/>
    <property type="match status" value="1"/>
</dbReference>
<dbReference type="InterPro" id="IPR036452">
    <property type="entry name" value="Ribo_hydro-like"/>
</dbReference>
<feature type="transmembrane region" description="Helical" evidence="7">
    <location>
        <begin position="918"/>
        <end position="940"/>
    </location>
</feature>
<dbReference type="GO" id="GO:0016799">
    <property type="term" value="F:hydrolase activity, hydrolyzing N-glycosyl compounds"/>
    <property type="evidence" value="ECO:0007669"/>
    <property type="project" value="InterPro"/>
</dbReference>
<sequence length="1058" mass="115552">MADHNRLPVVQEKPRVFVISDISNEPDDAESLVRFLLYGNEFDTQGIVACTSCWMRDKVHPEDMIRIVEAYGAVVDNLNSHVHPENQYPSVERLLGLIKSGPACYGKEALADGVELSEGASLLIEKLEASDRPLWVLCWGGINTLAQALHHVRRTRSEEDAGQLRSKLRVYTISDQDDTGLWIRVTFPDIFYICSMHGWKEYGMATWVGISGDMLMTHMDNGGPDVTKVSKEWLKDNIQSVGPLGKVYPTPSFIMEGDTPTFLYLIQNGLGSPENPHWGSWGGRYILGDIGGAAKHYMDARDTVVGKNGSTFVTNQATVWRWRDAYQNDFAARMQWTLSKDRKQANHAPVISVNGSAPGPQPLFIDAEAGDELVLDAAGTYDPDGDELYFRWFQYKEPTTAQSEIHWPVVPEVTFEPSNESASVRVTIPPPEICAVNVLTGQALEKGQVLHFVLEVRDSGTPCITAYKRVVVQVTNNGRKGGKNKVYDTITEAMGHSTGQATADVPILGCGSSITTTSKMSATREPKNDQAQRQPKDVESHGQTSVSTLPDDKVTLRDFWDNRRVLSFCMLIFMLPVNFGYEINMLGNVLASDAFLNRFGHTVDGVRVIPASDQQILNAAATVGIFTSAFATGILSDVLGRKRVISMAALICTAGVLTQYFAETIPVLFGGKVVGAFGFGLGHSLGPVYVAELAPVRLRGVCLALVNTMIVIGQWLSSVAVYAASATYAGDAQWRIPVVTQLIFPAILLVGSLAVLPESPSWLILRDRPEEAAAAFRKFNGPGFDVDNAMALMTLAVIKEKELQSSGSGGWVECFRGPNGRRALIICMVYIAQQFIGVNFIAGYLAYYFKLAGVDNALGIAQAAYAIQLVGNMCSWPLIDWLGRRPLVVGGMFVMTAGLLLIGGISTINNAPSLKATVAFMTVWGFLYQATLGAVAYAIGGETPSPSHRQKTYSINIMSATAVSCAVLQLMPYLINPDQANLGGRICFVFFAPSVPMCLYLYFCLPEMKGRTYVELEEMFQNKVPARAFGSYVCHGAMELSGAVRDAKRSEVEAAKVE</sequence>
<evidence type="ECO:0000259" key="8">
    <source>
        <dbReference type="PROSITE" id="PS50850"/>
    </source>
</evidence>
<proteinExistence type="inferred from homology"/>
<keyword evidence="4 7" id="KW-1133">Transmembrane helix</keyword>
<dbReference type="PANTHER" id="PTHR48022:SF5">
    <property type="entry name" value="ALPHA-GLUCOSIDES PERMEASE MPH2-RELATED"/>
    <property type="match status" value="1"/>
</dbReference>
<evidence type="ECO:0000256" key="5">
    <source>
        <dbReference type="ARBA" id="ARBA00023136"/>
    </source>
</evidence>
<organism evidence="9 10">
    <name type="scientific">Pyricularia oryzae</name>
    <name type="common">Rice blast fungus</name>
    <name type="synonym">Magnaporthe oryzae</name>
    <dbReference type="NCBI Taxonomy" id="318829"/>
    <lineage>
        <taxon>Eukaryota</taxon>
        <taxon>Fungi</taxon>
        <taxon>Dikarya</taxon>
        <taxon>Ascomycota</taxon>
        <taxon>Pezizomycotina</taxon>
        <taxon>Sordariomycetes</taxon>
        <taxon>Sordariomycetidae</taxon>
        <taxon>Magnaporthales</taxon>
        <taxon>Pyriculariaceae</taxon>
        <taxon>Pyricularia</taxon>
    </lineage>
</organism>
<name>A0A4P7N0V4_PYROR</name>
<evidence type="ECO:0000256" key="7">
    <source>
        <dbReference type="SAM" id="Phobius"/>
    </source>
</evidence>
<feature type="transmembrane region" description="Helical" evidence="7">
    <location>
        <begin position="859"/>
        <end position="879"/>
    </location>
</feature>
<evidence type="ECO:0000256" key="1">
    <source>
        <dbReference type="ARBA" id="ARBA00004141"/>
    </source>
</evidence>